<reference evidence="9 10" key="1">
    <citation type="journal article" date="2017" name="ISME J.">
        <title>Energy and carbon metabolisms in a deep terrestrial subsurface fluid microbial community.</title>
        <authorList>
            <person name="Momper L."/>
            <person name="Jungbluth S.P."/>
            <person name="Lee M.D."/>
            <person name="Amend J.P."/>
        </authorList>
    </citation>
    <scope>NUCLEOTIDE SEQUENCE [LARGE SCALE GENOMIC DNA]</scope>
    <source>
        <strain evidence="9">SURF_5</strain>
    </source>
</reference>
<evidence type="ECO:0000256" key="3">
    <source>
        <dbReference type="ARBA" id="ARBA00024679"/>
    </source>
</evidence>
<dbReference type="Pfam" id="PF01641">
    <property type="entry name" value="SelR"/>
    <property type="match status" value="1"/>
</dbReference>
<comment type="similarity">
    <text evidence="7">Belongs to the MsrA Met sulfoxide reductase family.</text>
</comment>
<dbReference type="NCBIfam" id="TIGR00357">
    <property type="entry name" value="peptide-methionine (R)-S-oxide reductase MsrB"/>
    <property type="match status" value="1"/>
</dbReference>
<dbReference type="Proteomes" id="UP000265882">
    <property type="component" value="Unassembled WGS sequence"/>
</dbReference>
<dbReference type="PROSITE" id="PS51790">
    <property type="entry name" value="MSRB"/>
    <property type="match status" value="1"/>
</dbReference>
<dbReference type="SUPFAM" id="SSF55068">
    <property type="entry name" value="Peptide methionine sulfoxide reductase"/>
    <property type="match status" value="1"/>
</dbReference>
<gene>
    <name evidence="9" type="primary">msrB</name>
    <name evidence="7" type="synonym">msrA</name>
    <name evidence="9" type="ORF">C4520_12735</name>
</gene>
<dbReference type="PANTHER" id="PTHR43774:SF1">
    <property type="entry name" value="PEPTIDE METHIONINE SULFOXIDE REDUCTASE MSRA 2"/>
    <property type="match status" value="1"/>
</dbReference>
<keyword evidence="1 7" id="KW-0560">Oxidoreductase</keyword>
<evidence type="ECO:0000256" key="6">
    <source>
        <dbReference type="ARBA" id="ARBA00048782"/>
    </source>
</evidence>
<dbReference type="AlphaFoldDB" id="A0A3A4NM22"/>
<accession>A0A3A4NM22</accession>
<dbReference type="InterPro" id="IPR002579">
    <property type="entry name" value="Met_Sox_Rdtase_MsrB_dom"/>
</dbReference>
<feature type="active site" evidence="7">
    <location>
        <position position="49"/>
    </location>
</feature>
<dbReference type="PANTHER" id="PTHR43774">
    <property type="entry name" value="PEPTIDE METHIONINE SULFOXIDE REDUCTASE"/>
    <property type="match status" value="1"/>
</dbReference>
<comment type="caution">
    <text evidence="9">The sequence shown here is derived from an EMBL/GenBank/DDBJ whole genome shotgun (WGS) entry which is preliminary data.</text>
</comment>
<comment type="catalytic activity">
    <reaction evidence="6 7">
        <text>[thioredoxin]-disulfide + L-methionine + H2O = L-methionine (S)-S-oxide + [thioredoxin]-dithiol</text>
        <dbReference type="Rhea" id="RHEA:19993"/>
        <dbReference type="Rhea" id="RHEA-COMP:10698"/>
        <dbReference type="Rhea" id="RHEA-COMP:10700"/>
        <dbReference type="ChEBI" id="CHEBI:15377"/>
        <dbReference type="ChEBI" id="CHEBI:29950"/>
        <dbReference type="ChEBI" id="CHEBI:50058"/>
        <dbReference type="ChEBI" id="CHEBI:57844"/>
        <dbReference type="ChEBI" id="CHEBI:58772"/>
        <dbReference type="EC" id="1.8.4.11"/>
    </reaction>
</comment>
<feature type="domain" description="MsrB" evidence="8">
    <location>
        <begin position="229"/>
        <end position="352"/>
    </location>
</feature>
<dbReference type="FunFam" id="2.170.150.20:FF:000003">
    <property type="entry name" value="Peptide methionine sulfoxide reductase MsrB"/>
    <property type="match status" value="1"/>
</dbReference>
<dbReference type="Gene3D" id="3.30.1060.10">
    <property type="entry name" value="Peptide methionine sulphoxide reductase MsrA"/>
    <property type="match status" value="1"/>
</dbReference>
<dbReference type="InterPro" id="IPR002569">
    <property type="entry name" value="Met_Sox_Rdtase_MsrA_dom"/>
</dbReference>
<dbReference type="Pfam" id="PF01625">
    <property type="entry name" value="PMSR"/>
    <property type="match status" value="1"/>
</dbReference>
<dbReference type="EC" id="1.8.4.11" evidence="7"/>
<dbReference type="NCBIfam" id="TIGR00401">
    <property type="entry name" value="msrA"/>
    <property type="match status" value="1"/>
</dbReference>
<dbReference type="GO" id="GO:0008113">
    <property type="term" value="F:peptide-methionine (S)-S-oxide reductase activity"/>
    <property type="evidence" value="ECO:0007669"/>
    <property type="project" value="UniProtKB-UniRule"/>
</dbReference>
<dbReference type="GO" id="GO:0033744">
    <property type="term" value="F:L-methionine:thioredoxin-disulfide S-oxidoreductase activity"/>
    <property type="evidence" value="ECO:0007669"/>
    <property type="project" value="RHEA"/>
</dbReference>
<dbReference type="GO" id="GO:0033743">
    <property type="term" value="F:peptide-methionine (R)-S-oxide reductase activity"/>
    <property type="evidence" value="ECO:0007669"/>
    <property type="project" value="UniProtKB-EC"/>
</dbReference>
<protein>
    <recommendedName>
        <fullName evidence="7">Peptide methionine sulfoxide reductase MsrA</fullName>
        <shortName evidence="7">Protein-methionine-S-oxide reductase</shortName>
        <ecNumber evidence="7">1.8.4.11</ecNumber>
    </recommendedName>
    <alternativeName>
        <fullName evidence="7">Peptide-methionine (S)-S-oxide reductase</fullName>
        <shortName evidence="7">Peptide Met(O) reductase</shortName>
    </alternativeName>
</protein>
<sequence>MKTKILLIVMVLIAGAVALDLFGIFNRQVEGDEGINQDNLQTATFAGGCFWCVEADFEKAPGVVEAISGFAGGHKENPSYEEVSSGTTGHVETVRVYYDPSKTDYSQLLEVFWKHIDPTDPGGQFVDRGEQYRSVIFYENEEQKRQAEESKNALDASGRFEKPIVTEIVPFTNFYKAEDYHQDYYDTSKLKYTYYRWRSGRDQFIEKIWGKEPEKVALTKEQKYTKPDDATLRKRLTPLQYEVTQNEGTEPAYKNEYWDNKRDGIYVDIVSGEPLFSSLDKFDSDTGWPSFTKPLVPENIVEREDNKLFFIKRTEVRSKHGDSHLGHVFTDGPPPTGLRYCLNSAALRFIPEEDLEKEGYGEFAALFTPEKSDA</sequence>
<dbReference type="InterPro" id="IPR011057">
    <property type="entry name" value="Mss4-like_sf"/>
</dbReference>
<keyword evidence="2" id="KW-0511">Multifunctional enzyme</keyword>
<evidence type="ECO:0000313" key="10">
    <source>
        <dbReference type="Proteomes" id="UP000265882"/>
    </source>
</evidence>
<organism evidence="9 10">
    <name type="scientific">Abyssobacteria bacterium (strain SURF_5)</name>
    <dbReference type="NCBI Taxonomy" id="2093360"/>
    <lineage>
        <taxon>Bacteria</taxon>
        <taxon>Pseudomonadati</taxon>
        <taxon>Candidatus Hydrogenedentota</taxon>
        <taxon>Candidatus Abyssobacteria</taxon>
    </lineage>
</organism>
<evidence type="ECO:0000259" key="8">
    <source>
        <dbReference type="PROSITE" id="PS51790"/>
    </source>
</evidence>
<evidence type="ECO:0000313" key="9">
    <source>
        <dbReference type="EMBL" id="RJP19555.1"/>
    </source>
</evidence>
<evidence type="ECO:0000256" key="1">
    <source>
        <dbReference type="ARBA" id="ARBA00023002"/>
    </source>
</evidence>
<dbReference type="EMBL" id="QZKU01000088">
    <property type="protein sequence ID" value="RJP19555.1"/>
    <property type="molecule type" value="Genomic_DNA"/>
</dbReference>
<comment type="catalytic activity">
    <reaction evidence="4 7">
        <text>L-methionyl-[protein] + [thioredoxin]-disulfide + H2O = L-methionyl-(S)-S-oxide-[protein] + [thioredoxin]-dithiol</text>
        <dbReference type="Rhea" id="RHEA:14217"/>
        <dbReference type="Rhea" id="RHEA-COMP:10698"/>
        <dbReference type="Rhea" id="RHEA-COMP:10700"/>
        <dbReference type="Rhea" id="RHEA-COMP:12313"/>
        <dbReference type="Rhea" id="RHEA-COMP:12315"/>
        <dbReference type="ChEBI" id="CHEBI:15377"/>
        <dbReference type="ChEBI" id="CHEBI:16044"/>
        <dbReference type="ChEBI" id="CHEBI:29950"/>
        <dbReference type="ChEBI" id="CHEBI:44120"/>
        <dbReference type="ChEBI" id="CHEBI:50058"/>
        <dbReference type="EC" id="1.8.4.11"/>
    </reaction>
</comment>
<evidence type="ECO:0000256" key="4">
    <source>
        <dbReference type="ARBA" id="ARBA00047806"/>
    </source>
</evidence>
<dbReference type="Gene3D" id="2.170.150.20">
    <property type="entry name" value="Peptide methionine sulfoxide reductase"/>
    <property type="match status" value="1"/>
</dbReference>
<dbReference type="SUPFAM" id="SSF51316">
    <property type="entry name" value="Mss4-like"/>
    <property type="match status" value="1"/>
</dbReference>
<comment type="function">
    <text evidence="3 7">Has an important function as a repair enzyme for proteins that have been inactivated by oxidation. Catalyzes the reversible oxidation-reduction of methionine sulfoxide in proteins to methionine.</text>
</comment>
<evidence type="ECO:0000256" key="5">
    <source>
        <dbReference type="ARBA" id="ARBA00048488"/>
    </source>
</evidence>
<name>A0A3A4NM22_ABYX5</name>
<dbReference type="InterPro" id="IPR036509">
    <property type="entry name" value="Met_Sox_Rdtase_MsrA_sf"/>
</dbReference>
<evidence type="ECO:0000256" key="7">
    <source>
        <dbReference type="HAMAP-Rule" id="MF_01401"/>
    </source>
</evidence>
<comment type="catalytic activity">
    <reaction evidence="5">
        <text>L-methionyl-[protein] + [thioredoxin]-disulfide + H2O = L-methionyl-(R)-S-oxide-[protein] + [thioredoxin]-dithiol</text>
        <dbReference type="Rhea" id="RHEA:24164"/>
        <dbReference type="Rhea" id="RHEA-COMP:10698"/>
        <dbReference type="Rhea" id="RHEA-COMP:10700"/>
        <dbReference type="Rhea" id="RHEA-COMP:12313"/>
        <dbReference type="Rhea" id="RHEA-COMP:12314"/>
        <dbReference type="ChEBI" id="CHEBI:15377"/>
        <dbReference type="ChEBI" id="CHEBI:16044"/>
        <dbReference type="ChEBI" id="CHEBI:29950"/>
        <dbReference type="ChEBI" id="CHEBI:45764"/>
        <dbReference type="ChEBI" id="CHEBI:50058"/>
        <dbReference type="EC" id="1.8.4.12"/>
    </reaction>
</comment>
<dbReference type="HAMAP" id="MF_01401">
    <property type="entry name" value="MsrA"/>
    <property type="match status" value="1"/>
</dbReference>
<evidence type="ECO:0000256" key="2">
    <source>
        <dbReference type="ARBA" id="ARBA00023268"/>
    </source>
</evidence>
<proteinExistence type="inferred from homology"/>